<dbReference type="Proteomes" id="UP000677082">
    <property type="component" value="Unassembled WGS sequence"/>
</dbReference>
<reference evidence="2 3" key="1">
    <citation type="submission" date="2021-03" db="EMBL/GenBank/DDBJ databases">
        <title>Whole genome shotgun sequence of Actinoplanes toevensis NBRC 105298.</title>
        <authorList>
            <person name="Komaki H."/>
            <person name="Tamura T."/>
        </authorList>
    </citation>
    <scope>NUCLEOTIDE SEQUENCE [LARGE SCALE GENOMIC DNA]</scope>
    <source>
        <strain evidence="2 3">NBRC 105298</strain>
    </source>
</reference>
<organism evidence="2 3">
    <name type="scientific">Paractinoplanes toevensis</name>
    <dbReference type="NCBI Taxonomy" id="571911"/>
    <lineage>
        <taxon>Bacteria</taxon>
        <taxon>Bacillati</taxon>
        <taxon>Actinomycetota</taxon>
        <taxon>Actinomycetes</taxon>
        <taxon>Micromonosporales</taxon>
        <taxon>Micromonosporaceae</taxon>
        <taxon>Paractinoplanes</taxon>
    </lineage>
</organism>
<accession>A0A920BQT4</accession>
<protein>
    <submittedName>
        <fullName evidence="2">Uncharacterized protein</fullName>
    </submittedName>
</protein>
<dbReference type="AlphaFoldDB" id="A0A920BQT4"/>
<keyword evidence="3" id="KW-1185">Reference proteome</keyword>
<gene>
    <name evidence="2" type="ORF">Ato02nite_096050</name>
</gene>
<comment type="caution">
    <text evidence="2">The sequence shown here is derived from an EMBL/GenBank/DDBJ whole genome shotgun (WGS) entry which is preliminary data.</text>
</comment>
<evidence type="ECO:0000256" key="1">
    <source>
        <dbReference type="SAM" id="MobiDB-lite"/>
    </source>
</evidence>
<proteinExistence type="predicted"/>
<evidence type="ECO:0000313" key="3">
    <source>
        <dbReference type="Proteomes" id="UP000677082"/>
    </source>
</evidence>
<evidence type="ECO:0000313" key="2">
    <source>
        <dbReference type="EMBL" id="GIM97812.1"/>
    </source>
</evidence>
<feature type="region of interest" description="Disordered" evidence="1">
    <location>
        <begin position="42"/>
        <end position="68"/>
    </location>
</feature>
<dbReference type="EMBL" id="BOQN01000159">
    <property type="protein sequence ID" value="GIM97812.1"/>
    <property type="molecule type" value="Genomic_DNA"/>
</dbReference>
<sequence>MKEMITTRLEPKDKLDIAVTSGVVVNGPEDVLDWHAIDWGEPPLRPTSKSAPGLLVRSGKPSEAGGDR</sequence>
<name>A0A920BQT4_9ACTN</name>